<accession>A0A3B0TFI8</accession>
<evidence type="ECO:0000259" key="7">
    <source>
        <dbReference type="Pfam" id="PF02687"/>
    </source>
</evidence>
<evidence type="ECO:0000256" key="6">
    <source>
        <dbReference type="SAM" id="Phobius"/>
    </source>
</evidence>
<feature type="transmembrane region" description="Helical" evidence="6">
    <location>
        <begin position="12"/>
        <end position="38"/>
    </location>
</feature>
<evidence type="ECO:0000313" key="8">
    <source>
        <dbReference type="EMBL" id="VAW10939.1"/>
    </source>
</evidence>
<dbReference type="InterPro" id="IPR051447">
    <property type="entry name" value="Lipoprotein-release_system"/>
</dbReference>
<evidence type="ECO:0000256" key="5">
    <source>
        <dbReference type="ARBA" id="ARBA00023136"/>
    </source>
</evidence>
<feature type="transmembrane region" description="Helical" evidence="6">
    <location>
        <begin position="263"/>
        <end position="289"/>
    </location>
</feature>
<dbReference type="GO" id="GO:0044874">
    <property type="term" value="P:lipoprotein localization to outer membrane"/>
    <property type="evidence" value="ECO:0007669"/>
    <property type="project" value="TreeGrafter"/>
</dbReference>
<dbReference type="EMBL" id="UOEL01000044">
    <property type="protein sequence ID" value="VAW10939.1"/>
    <property type="molecule type" value="Genomic_DNA"/>
</dbReference>
<dbReference type="PANTHER" id="PTHR30489">
    <property type="entry name" value="LIPOPROTEIN-RELEASING SYSTEM TRANSMEMBRANE PROTEIN LOLE"/>
    <property type="match status" value="1"/>
</dbReference>
<keyword evidence="5 6" id="KW-0472">Membrane</keyword>
<reference evidence="8" key="1">
    <citation type="submission" date="2018-06" db="EMBL/GenBank/DDBJ databases">
        <authorList>
            <person name="Zhirakovskaya E."/>
        </authorList>
    </citation>
    <scope>NUCLEOTIDE SEQUENCE</scope>
</reference>
<feature type="transmembrane region" description="Helical" evidence="6">
    <location>
        <begin position="310"/>
        <end position="336"/>
    </location>
</feature>
<keyword evidence="3 6" id="KW-0812">Transmembrane</keyword>
<name>A0A3B0TFI8_9ZZZZ</name>
<keyword evidence="2" id="KW-1003">Cell membrane</keyword>
<feature type="domain" description="ABC3 transporter permease C-terminal" evidence="7">
    <location>
        <begin position="267"/>
        <end position="386"/>
    </location>
</feature>
<dbReference type="InterPro" id="IPR003838">
    <property type="entry name" value="ABC3_permease_C"/>
</dbReference>
<comment type="subcellular location">
    <subcellularLocation>
        <location evidence="1">Cell membrane</location>
        <topology evidence="1">Multi-pass membrane protein</topology>
    </subcellularLocation>
</comment>
<evidence type="ECO:0000256" key="4">
    <source>
        <dbReference type="ARBA" id="ARBA00022989"/>
    </source>
</evidence>
<dbReference type="AlphaFoldDB" id="A0A3B0TFI8"/>
<dbReference type="Pfam" id="PF02687">
    <property type="entry name" value="FtsX"/>
    <property type="match status" value="1"/>
</dbReference>
<sequence>MRSKSGQNAVNIINFIAFFVIVVGSAALFIVLSGFAGLKTFSLSFTNVFDPDLKALPTTGKFFSVSPQQEKELSQIEGVFLYSKEIEEKVFLRHDDKSAIAYIKGVDNNFTKVTEVDSTLYFGNWQMDQQQGVTGISIVNKLGVTINQYRKPLKVLALKPGKGSLSQQLPSAIYNTLPLVISGVYSVEESLDSKYIFVDLGLAQALLEKKDTQVSGINFKLVDESDATTIRNKIKTVLGGKVLLKNREELNGTLHRMLNTEQLATYLIFTLVLIIALFNVVGAIIMMILDKQQNNKTLYNLGVTIKELRRIYFVQGILVTTAGGLIGVVLGSLLIGSQLAFGWLKITPSLAYPVEYQFINVLIVLATIVVLGIIASKIASNRINRKLISPL</sequence>
<proteinExistence type="predicted"/>
<evidence type="ECO:0000256" key="3">
    <source>
        <dbReference type="ARBA" id="ARBA00022692"/>
    </source>
</evidence>
<keyword evidence="4 6" id="KW-1133">Transmembrane helix</keyword>
<feature type="transmembrane region" description="Helical" evidence="6">
    <location>
        <begin position="356"/>
        <end position="376"/>
    </location>
</feature>
<dbReference type="GO" id="GO:0098797">
    <property type="term" value="C:plasma membrane protein complex"/>
    <property type="evidence" value="ECO:0007669"/>
    <property type="project" value="TreeGrafter"/>
</dbReference>
<organism evidence="8">
    <name type="scientific">hydrothermal vent metagenome</name>
    <dbReference type="NCBI Taxonomy" id="652676"/>
    <lineage>
        <taxon>unclassified sequences</taxon>
        <taxon>metagenomes</taxon>
        <taxon>ecological metagenomes</taxon>
    </lineage>
</organism>
<dbReference type="PANTHER" id="PTHR30489:SF0">
    <property type="entry name" value="LIPOPROTEIN-RELEASING SYSTEM TRANSMEMBRANE PROTEIN LOLE"/>
    <property type="match status" value="1"/>
</dbReference>
<evidence type="ECO:0000256" key="2">
    <source>
        <dbReference type="ARBA" id="ARBA00022475"/>
    </source>
</evidence>
<gene>
    <name evidence="8" type="ORF">MNBD_BACTEROID03-389</name>
</gene>
<keyword evidence="8" id="KW-0449">Lipoprotein</keyword>
<evidence type="ECO:0000256" key="1">
    <source>
        <dbReference type="ARBA" id="ARBA00004651"/>
    </source>
</evidence>
<protein>
    <submittedName>
        <fullName evidence="8">Lipoprotein releasing system transmembrane protein LolC/LolE</fullName>
    </submittedName>
</protein>